<organism evidence="1 2">
    <name type="scientific">Glycine soja</name>
    <name type="common">Wild soybean</name>
    <dbReference type="NCBI Taxonomy" id="3848"/>
    <lineage>
        <taxon>Eukaryota</taxon>
        <taxon>Viridiplantae</taxon>
        <taxon>Streptophyta</taxon>
        <taxon>Embryophyta</taxon>
        <taxon>Tracheophyta</taxon>
        <taxon>Spermatophyta</taxon>
        <taxon>Magnoliopsida</taxon>
        <taxon>eudicotyledons</taxon>
        <taxon>Gunneridae</taxon>
        <taxon>Pentapetalae</taxon>
        <taxon>rosids</taxon>
        <taxon>fabids</taxon>
        <taxon>Fabales</taxon>
        <taxon>Fabaceae</taxon>
        <taxon>Papilionoideae</taxon>
        <taxon>50 kb inversion clade</taxon>
        <taxon>NPAAA clade</taxon>
        <taxon>indigoferoid/millettioid clade</taxon>
        <taxon>Phaseoleae</taxon>
        <taxon>Glycine</taxon>
        <taxon>Glycine subgen. Soja</taxon>
    </lineage>
</organism>
<dbReference type="Proteomes" id="UP000289340">
    <property type="component" value="Chromosome 7"/>
</dbReference>
<reference evidence="1 2" key="1">
    <citation type="submission" date="2018-09" db="EMBL/GenBank/DDBJ databases">
        <title>A high-quality reference genome of wild soybean provides a powerful tool to mine soybean genomes.</title>
        <authorList>
            <person name="Xie M."/>
            <person name="Chung C.Y.L."/>
            <person name="Li M.-W."/>
            <person name="Wong F.-L."/>
            <person name="Chan T.-F."/>
            <person name="Lam H.-M."/>
        </authorList>
    </citation>
    <scope>NUCLEOTIDE SEQUENCE [LARGE SCALE GENOMIC DNA]</scope>
    <source>
        <strain evidence="2">cv. W05</strain>
        <tissue evidence="1">Hypocotyl of etiolated seedlings</tissue>
    </source>
</reference>
<evidence type="ECO:0000313" key="1">
    <source>
        <dbReference type="EMBL" id="RZC02848.1"/>
    </source>
</evidence>
<sequence length="106" mass="10020">MGCFCFRGRKKSDDNKYKNNGGLQGANTRCKVQQSHAYKGSASRVRNGGGDGDMVILTGVAAAATTTSVGTHGYTGHHGSGGGGGCGGGGCGGGGCGGGGCGGGGC</sequence>
<protein>
    <submittedName>
        <fullName evidence="1">Uncharacterized protein</fullName>
    </submittedName>
</protein>
<proteinExistence type="predicted"/>
<dbReference type="EMBL" id="QZWG01000007">
    <property type="protein sequence ID" value="RZC02848.1"/>
    <property type="molecule type" value="Genomic_DNA"/>
</dbReference>
<name>A0A445JWL5_GLYSO</name>
<keyword evidence="2" id="KW-1185">Reference proteome</keyword>
<accession>A0A445JWL5</accession>
<dbReference type="AlphaFoldDB" id="A0A445JWL5"/>
<gene>
    <name evidence="1" type="ORF">D0Y65_017792</name>
</gene>
<evidence type="ECO:0000313" key="2">
    <source>
        <dbReference type="Proteomes" id="UP000289340"/>
    </source>
</evidence>
<comment type="caution">
    <text evidence="1">The sequence shown here is derived from an EMBL/GenBank/DDBJ whole genome shotgun (WGS) entry which is preliminary data.</text>
</comment>